<dbReference type="InterPro" id="IPR011990">
    <property type="entry name" value="TPR-like_helical_dom_sf"/>
</dbReference>
<accession>A0A7H8XEQ0</accession>
<organism evidence="1 2">
    <name type="scientific">Micromonospora carbonacea</name>
    <dbReference type="NCBI Taxonomy" id="47853"/>
    <lineage>
        <taxon>Bacteria</taxon>
        <taxon>Bacillati</taxon>
        <taxon>Actinomycetota</taxon>
        <taxon>Actinomycetes</taxon>
        <taxon>Micromonosporales</taxon>
        <taxon>Micromonosporaceae</taxon>
        <taxon>Micromonospora</taxon>
    </lineage>
</organism>
<dbReference type="InterPro" id="IPR024983">
    <property type="entry name" value="CHAT_dom"/>
</dbReference>
<evidence type="ECO:0000313" key="1">
    <source>
        <dbReference type="EMBL" id="QLD23447.1"/>
    </source>
</evidence>
<evidence type="ECO:0000313" key="2">
    <source>
        <dbReference type="Proteomes" id="UP000509335"/>
    </source>
</evidence>
<dbReference type="AlphaFoldDB" id="A0A7H8XEQ0"/>
<dbReference type="EMBL" id="CP058322">
    <property type="protein sequence ID" value="QLD23447.1"/>
    <property type="molecule type" value="Genomic_DNA"/>
</dbReference>
<dbReference type="Pfam" id="PF12770">
    <property type="entry name" value="CHAT"/>
    <property type="match status" value="1"/>
</dbReference>
<sequence length="1037" mass="111914">MEHADEVLLTALADRVRSFVENHDGAVVTSDEALSDARSVLQAVRAGRFDQQGIASALYIVAALHWARYRVLPPGRQELDYLAAKQFFGYIAPLSPERVPQPLWPVLGLRPAGDSPDDPAAVERRIAALAQWGAALAARCRHRPQPGDADDAVRAYREAVTLARTAGDPQTPVLVANLAGALMLRGFADLAVLDEVIALIDEELPGADERGTHILSSNLAVALRHRFQLTRRHDDLARSADLARRRVELMPAGDPLRAGALSTLAVTLGSLFEMTGRPADLTAAVTAAREAVTARDADRMRRAGHLTNLGNLLRIRYEHYRHRDDLNQAITAGAEALDIARDHHEAAAMWSNYSAALRERFRLAADNADLEAAIDAARHGLRTARDGSPHVVPCAIHLGCALLDRYHATNEVGDVREAVDMLRTALAAIEPEHRFYGPASVNLGIGLRALFGCTGDRADLDAAVDAGRTGHATLNTDDPSRALDALNLGQSLMARFQRSTDTADAREAAALFREAAESVFAPAKLRLDAARTWADLESDLQFGSAQNVTAYRTAVELLPLVAWRGLPTTEREDLVGAYAGLIDDAAAAAIEAGRPEEAVELVEGGRAVLWGQWLATRGDLSEVVAASPELAAQLQALRTVLDRDPSVSPADPRAHEQRMTAAQAWEAAVTRARRLPGLSRFLRLPTFEQLRAGLPDGTTVVVTVSRHRCDALLLTRPDGVRVVRLPDLTFDDAYDLTNELLRAHETADVGGDPATHEKAITATLSWLWRTVVAPVLAEICPPGPDHRVWWCPTGPLTLLPLHAATSIDGRESALDRVVASYTPTVRALTERREPEATTSVTDVLAVIQPATPGSDPLPNAVRELDALRELTGGDLTELVGTRATRAAVVAQVAEHRVAHFSCHGIQDLRNPGRNGLAVHDGFLTVADLRAGAPALRGDLAFLSACKTAVGGVRLLDEGLTVAAALHHVGYRRVIGTLWSVPDRRAAEVSISVYRRIIVAGRLESSASAWALQETLRSLRNRFPRNPSVWASFVHIGG</sequence>
<dbReference type="Proteomes" id="UP000509335">
    <property type="component" value="Chromosome"/>
</dbReference>
<reference evidence="1 2" key="1">
    <citation type="submission" date="2020-07" db="EMBL/GenBank/DDBJ databases">
        <title>A bifunctional nitrone conjugated secondary metabolite targeting the ribosome.</title>
        <authorList>
            <person name="Limbrick E.M."/>
            <person name="Graf M."/>
            <person name="Derewacz D.K."/>
            <person name="Nguyen F."/>
            <person name="Spraggins J.M."/>
            <person name="Wieland M."/>
            <person name="Ynigez-Gutierrez A.E."/>
            <person name="Reisman B.J."/>
            <person name="Zinshteyn B."/>
            <person name="McCulloch K."/>
            <person name="Iverson T.M."/>
            <person name="Green R."/>
            <person name="Wilson D.N."/>
            <person name="Bachmann B.O."/>
        </authorList>
    </citation>
    <scope>NUCLEOTIDE SEQUENCE [LARGE SCALE GENOMIC DNA]</scope>
    <source>
        <strain evidence="2">aurantiaca</strain>
    </source>
</reference>
<name>A0A7H8XEQ0_9ACTN</name>
<dbReference type="Gene3D" id="1.25.40.10">
    <property type="entry name" value="Tetratricopeptide repeat domain"/>
    <property type="match status" value="1"/>
</dbReference>
<dbReference type="KEGG" id="mcab:HXZ27_03795"/>
<gene>
    <name evidence="1" type="ORF">HXZ27_03795</name>
</gene>
<proteinExistence type="predicted"/>
<protein>
    <submittedName>
        <fullName evidence="1">CHAT domain-containing protein</fullName>
    </submittedName>
</protein>